<evidence type="ECO:0000259" key="2">
    <source>
        <dbReference type="PROSITE" id="PS50234"/>
    </source>
</evidence>
<sequence length="675" mass="77151">MSEVSNTPFVDPKDTNYHNEGMFYRWVYDQIDFGSLTFLVDVSSSISNEAFILTKKTIEGFISAFPPIPMKIISFGKEAQIVISEETDKTKLHTAVENFARKIENTYSDGFINKITRSFKKEETNMIPAINLCIEGIDINNPKTGLVLLITDGKPTDDPTEKITRLLKEKVEVITIGIGNQTMKTFFSNHFKNQKKYYIESFSMVNTAIKSIMSVADIDLPFIVRFLQGTSTYHSPTDRFLPLIVEIIQSTTNDGKEIKDIAIQFMSNEFYKGNNIRFDKPLEYEVPVRKTMNLHTNVGSSINKFSTQIFFELTYNKGKYKGYFNLDSAWLSKIFKTLFPLNICVLGLVGHGGNKINDKVFNTFGSCDHVTRSYTKTSIAEIIRDLIVNKTQVTQDIIDNIKINLWDSYGFKTSIPCDKFIKFAARGMLPKDIDYKFDLASFESKERDDESAIHSFVFAMSVLAFQIEEEIAYYNLLFKLCSEQGISPILVITNLDRLNPVELQSTLNTKLDMLNIEKENIFYGDSYINGNNTRDPAKDQIYISILLKAIEIGETTRVNQQKRRITKENAAKARLDNNNNNNNGVNQSIPKPQSPNTSSQFLINVKFKNESKLINFNENSTLTDLQTITSKAFGFKPSQYRFELDNQILNIDDSRLLDVMKNREKKTILIQKINL</sequence>
<feature type="compositionally biased region" description="Polar residues" evidence="1">
    <location>
        <begin position="584"/>
        <end position="596"/>
    </location>
</feature>
<organism evidence="3 4">
    <name type="scientific">Heterostelium pallidum (strain ATCC 26659 / Pp 5 / PN500)</name>
    <name type="common">Cellular slime mold</name>
    <name type="synonym">Polysphondylium pallidum</name>
    <dbReference type="NCBI Taxonomy" id="670386"/>
    <lineage>
        <taxon>Eukaryota</taxon>
        <taxon>Amoebozoa</taxon>
        <taxon>Evosea</taxon>
        <taxon>Eumycetozoa</taxon>
        <taxon>Dictyostelia</taxon>
        <taxon>Acytosteliales</taxon>
        <taxon>Acytosteliaceae</taxon>
        <taxon>Heterostelium</taxon>
    </lineage>
</organism>
<accession>D3BTH0</accession>
<dbReference type="Gene3D" id="3.40.50.410">
    <property type="entry name" value="von Willebrand factor, type A domain"/>
    <property type="match status" value="1"/>
</dbReference>
<feature type="region of interest" description="Disordered" evidence="1">
    <location>
        <begin position="561"/>
        <end position="596"/>
    </location>
</feature>
<feature type="domain" description="VWFA" evidence="2">
    <location>
        <begin position="35"/>
        <end position="230"/>
    </location>
</feature>
<dbReference type="STRING" id="670386.D3BTH0"/>
<dbReference type="OMA" id="CEMERIC"/>
<dbReference type="InterPro" id="IPR029071">
    <property type="entry name" value="Ubiquitin-like_domsf"/>
</dbReference>
<dbReference type="FunCoup" id="D3BTH0">
    <property type="interactions" value="116"/>
</dbReference>
<dbReference type="Proteomes" id="UP000001396">
    <property type="component" value="Unassembled WGS sequence"/>
</dbReference>
<dbReference type="RefSeq" id="XP_020427521.1">
    <property type="nucleotide sequence ID" value="XM_020582218.1"/>
</dbReference>
<dbReference type="EMBL" id="ADBJ01000056">
    <property type="protein sequence ID" value="EFA75387.1"/>
    <property type="molecule type" value="Genomic_DNA"/>
</dbReference>
<dbReference type="SUPFAM" id="SSF54236">
    <property type="entry name" value="Ubiquitin-like"/>
    <property type="match status" value="1"/>
</dbReference>
<name>D3BTH0_HETP5</name>
<keyword evidence="4" id="KW-1185">Reference proteome</keyword>
<evidence type="ECO:0000313" key="3">
    <source>
        <dbReference type="EMBL" id="EFA75387.1"/>
    </source>
</evidence>
<evidence type="ECO:0000313" key="4">
    <source>
        <dbReference type="Proteomes" id="UP000001396"/>
    </source>
</evidence>
<dbReference type="PANTHER" id="PTHR24020">
    <property type="entry name" value="COLLAGEN ALPHA"/>
    <property type="match status" value="1"/>
</dbReference>
<dbReference type="SMART" id="SM00327">
    <property type="entry name" value="VWA"/>
    <property type="match status" value="1"/>
</dbReference>
<reference evidence="3 4" key="1">
    <citation type="journal article" date="2011" name="Genome Res.">
        <title>Phylogeny-wide analysis of social amoeba genomes highlights ancient origins for complex intercellular communication.</title>
        <authorList>
            <person name="Heidel A.J."/>
            <person name="Lawal H.M."/>
            <person name="Felder M."/>
            <person name="Schilde C."/>
            <person name="Helps N.R."/>
            <person name="Tunggal B."/>
            <person name="Rivero F."/>
            <person name="John U."/>
            <person name="Schleicher M."/>
            <person name="Eichinger L."/>
            <person name="Platzer M."/>
            <person name="Noegel A.A."/>
            <person name="Schaap P."/>
            <person name="Gloeckner G."/>
        </authorList>
    </citation>
    <scope>NUCLEOTIDE SEQUENCE [LARGE SCALE GENOMIC DNA]</scope>
    <source>
        <strain evidence="4">ATCC 26659 / Pp 5 / PN500</strain>
    </source>
</reference>
<dbReference type="InterPro" id="IPR050525">
    <property type="entry name" value="ECM_Assembly_Org"/>
</dbReference>
<dbReference type="AlphaFoldDB" id="D3BTH0"/>
<dbReference type="InParanoid" id="D3BTH0"/>
<dbReference type="Pfam" id="PF00092">
    <property type="entry name" value="VWA"/>
    <property type="match status" value="1"/>
</dbReference>
<comment type="caution">
    <text evidence="3">The sequence shown here is derived from an EMBL/GenBank/DDBJ whole genome shotgun (WGS) entry which is preliminary data.</text>
</comment>
<dbReference type="CDD" id="cd00198">
    <property type="entry name" value="vWFA"/>
    <property type="match status" value="1"/>
</dbReference>
<dbReference type="PANTHER" id="PTHR24020:SF20">
    <property type="entry name" value="PH DOMAIN-CONTAINING PROTEIN"/>
    <property type="match status" value="1"/>
</dbReference>
<dbReference type="InterPro" id="IPR036465">
    <property type="entry name" value="vWFA_dom_sf"/>
</dbReference>
<dbReference type="GeneID" id="31366932"/>
<dbReference type="SUPFAM" id="SSF53300">
    <property type="entry name" value="vWA-like"/>
    <property type="match status" value="1"/>
</dbReference>
<gene>
    <name evidence="3" type="ORF">PPL_11464</name>
</gene>
<feature type="compositionally biased region" description="Basic and acidic residues" evidence="1">
    <location>
        <begin position="566"/>
        <end position="575"/>
    </location>
</feature>
<proteinExistence type="predicted"/>
<evidence type="ECO:0000256" key="1">
    <source>
        <dbReference type="SAM" id="MobiDB-lite"/>
    </source>
</evidence>
<protein>
    <recommendedName>
        <fullName evidence="2">VWFA domain-containing protein</fullName>
    </recommendedName>
</protein>
<dbReference type="InterPro" id="IPR002035">
    <property type="entry name" value="VWF_A"/>
</dbReference>
<dbReference type="PROSITE" id="PS50234">
    <property type="entry name" value="VWFA"/>
    <property type="match status" value="1"/>
</dbReference>